<keyword evidence="3" id="KW-1185">Reference proteome</keyword>
<evidence type="ECO:0000313" key="3">
    <source>
        <dbReference type="Proteomes" id="UP000694044"/>
    </source>
</evidence>
<gene>
    <name evidence="2" type="ORF">PHYPSEUDO_007642</name>
</gene>
<organism evidence="2 3">
    <name type="scientific">Phytophthora pseudosyringae</name>
    <dbReference type="NCBI Taxonomy" id="221518"/>
    <lineage>
        <taxon>Eukaryota</taxon>
        <taxon>Sar</taxon>
        <taxon>Stramenopiles</taxon>
        <taxon>Oomycota</taxon>
        <taxon>Peronosporomycetes</taxon>
        <taxon>Peronosporales</taxon>
        <taxon>Peronosporaceae</taxon>
        <taxon>Phytophthora</taxon>
    </lineage>
</organism>
<feature type="region of interest" description="Disordered" evidence="1">
    <location>
        <begin position="244"/>
        <end position="333"/>
    </location>
</feature>
<dbReference type="Proteomes" id="UP000694044">
    <property type="component" value="Unassembled WGS sequence"/>
</dbReference>
<evidence type="ECO:0000256" key="1">
    <source>
        <dbReference type="SAM" id="MobiDB-lite"/>
    </source>
</evidence>
<evidence type="ECO:0000313" key="2">
    <source>
        <dbReference type="EMBL" id="KAG7380188.1"/>
    </source>
</evidence>
<dbReference type="EMBL" id="JAGDFM010000306">
    <property type="protein sequence ID" value="KAG7380188.1"/>
    <property type="molecule type" value="Genomic_DNA"/>
</dbReference>
<reference evidence="2" key="1">
    <citation type="submission" date="2021-02" db="EMBL/GenBank/DDBJ databases">
        <authorList>
            <person name="Palmer J.M."/>
        </authorList>
    </citation>
    <scope>NUCLEOTIDE SEQUENCE</scope>
    <source>
        <strain evidence="2">SCRP734</strain>
    </source>
</reference>
<name>A0A8T1VJ43_9STRA</name>
<dbReference type="AlphaFoldDB" id="A0A8T1VJ43"/>
<dbReference type="OrthoDB" id="99548at2759"/>
<comment type="caution">
    <text evidence="2">The sequence shown here is derived from an EMBL/GenBank/DDBJ whole genome shotgun (WGS) entry which is preliminary data.</text>
</comment>
<protein>
    <submittedName>
        <fullName evidence="2">Uncharacterized protein</fullName>
    </submittedName>
</protein>
<accession>A0A8T1VJ43</accession>
<proteinExistence type="predicted"/>
<feature type="compositionally biased region" description="Basic and acidic residues" evidence="1">
    <location>
        <begin position="307"/>
        <end position="326"/>
    </location>
</feature>
<sequence>MPGPMMASAQVSACSFLRLGCRCGHELFSPSYVRSNKKRSSKLLRCFPHCCPDHTPRSYCGCSLHLLVTFESADAAAQANQDGNLVVCARFESEMTAPVLGGGYLVTAMPPDGIVALPASALQQSGKNATESDWVRAEKASEGHQQQFSENTILYVLNNHRSPQWYYGYESGSTRAQQEMKHVLAVYMFLLHPVPKRNHVQSDKDSVESFSPAARLATVVTRQASPSFTMVSYRRQNNLRRMQKQLAGPQVTLKTGTAGTDPKTEPDAVSPSQTKPRSEPTGPHGTALLQPQQMDADVKKTPNKLQGTRDIEFQARGENEENKSDEDLTNEGVNSASYSVAPPLGLPSLRQTLRCQIGCVPRTPPSHRNLHSDTIDHLQALLVFHHFVNFTPMDALSFYFRQMDFHIQRQWLAGLSPLHHRHQRQTVVGPAARSLVAGIASTFSIAKFLGHPPQTDTTVKDAAREQMVLRSCADVLLGTFSSPRVPVQQLLAVVVGSGNHDPGSNPTSSEYCELFSQLVEHLVEEFSCILSSCVHSKSLHGHDSVVVLVDDILSLIYSEPKYRSLRESTSSLLLRRDNSLEIAVQSWFRVYVTQHEYARDRHIDTREVLDTFPDRSNQLPGRCPSWNRRWFLEPTSVSVIPPPEVNVGSQSPSLLSVFIWIRTFGSVDVTLRRDARFCIGSAAIEEPLHLFGAELVLDGRTHSLDGLPNGLSSIASSTLFGESWGPFEYEGSLSDDSCSIELTLFTLPASPEDSSSPGTDAARKSQRIRVQLVLGEEYDNNECCFSVLVEVSAARKPSQHLGHGESLGLDWSPTLETYATYVGASSYTQTRK</sequence>